<name>A0A9D4C246_DREPO</name>
<feature type="domain" description="Cyclic nucleotide-binding" evidence="2">
    <location>
        <begin position="247"/>
        <end position="311"/>
    </location>
</feature>
<feature type="compositionally biased region" description="Polar residues" evidence="1">
    <location>
        <begin position="129"/>
        <end position="142"/>
    </location>
</feature>
<evidence type="ECO:0000313" key="3">
    <source>
        <dbReference type="EMBL" id="KAH3715771.1"/>
    </source>
</evidence>
<dbReference type="PROSITE" id="PS50042">
    <property type="entry name" value="CNMP_BINDING_3"/>
    <property type="match status" value="1"/>
</dbReference>
<keyword evidence="4" id="KW-1185">Reference proteome</keyword>
<reference evidence="3" key="1">
    <citation type="journal article" date="2019" name="bioRxiv">
        <title>The Genome of the Zebra Mussel, Dreissena polymorpha: A Resource for Invasive Species Research.</title>
        <authorList>
            <person name="McCartney M.A."/>
            <person name="Auch B."/>
            <person name="Kono T."/>
            <person name="Mallez S."/>
            <person name="Zhang Y."/>
            <person name="Obille A."/>
            <person name="Becker A."/>
            <person name="Abrahante J.E."/>
            <person name="Garbe J."/>
            <person name="Badalamenti J.P."/>
            <person name="Herman A."/>
            <person name="Mangelson H."/>
            <person name="Liachko I."/>
            <person name="Sullivan S."/>
            <person name="Sone E.D."/>
            <person name="Koren S."/>
            <person name="Silverstein K.A.T."/>
            <person name="Beckman K.B."/>
            <person name="Gohl D.M."/>
        </authorList>
    </citation>
    <scope>NUCLEOTIDE SEQUENCE</scope>
    <source>
        <strain evidence="3">Duluth1</strain>
        <tissue evidence="3">Whole animal</tissue>
    </source>
</reference>
<reference evidence="3" key="2">
    <citation type="submission" date="2020-11" db="EMBL/GenBank/DDBJ databases">
        <authorList>
            <person name="McCartney M.A."/>
            <person name="Auch B."/>
            <person name="Kono T."/>
            <person name="Mallez S."/>
            <person name="Becker A."/>
            <person name="Gohl D.M."/>
            <person name="Silverstein K.A.T."/>
            <person name="Koren S."/>
            <person name="Bechman K.B."/>
            <person name="Herman A."/>
            <person name="Abrahante J.E."/>
            <person name="Garbe J."/>
        </authorList>
    </citation>
    <scope>NUCLEOTIDE SEQUENCE</scope>
    <source>
        <strain evidence="3">Duluth1</strain>
        <tissue evidence="3">Whole animal</tissue>
    </source>
</reference>
<sequence>MSKKLRDFLDLLRQEHVARDDVDIGTFVTWLRRRVGLLQNLDTPAVKAVIRNSSALSLDKDELMLQQGRRRAGSEPLRFFILLRGSASIYVNPFIAQGKRRQSTGSSIENVLIAATLGEKESLKPKSAASGTSRRTAPSRMSETYEPVPEQPENDASDAESDIMIGNDTVDDVKIIPRTKGVHLSPSNSTPKLPPDVDKVAREGQTETQERSQEATPEVLSRLQTATPKSRQSKSSQKKNARSRLGKFVLNYEKGKYFDEETLLDEDNVFSASVIADEATDVMVINEHTFNEFVKSHQEKETTTMINFVDMHPFFSGLPLHTRGMLQIGLKIERHLAGNFIVKQGDAINRLAFKVRLI</sequence>
<evidence type="ECO:0000313" key="4">
    <source>
        <dbReference type="Proteomes" id="UP000828390"/>
    </source>
</evidence>
<dbReference type="Gene3D" id="2.60.120.10">
    <property type="entry name" value="Jelly Rolls"/>
    <property type="match status" value="2"/>
</dbReference>
<dbReference type="PANTHER" id="PTHR23011">
    <property type="entry name" value="CYCLIC NUCLEOTIDE-BINDING DOMAIN CONTAINING PROTEIN"/>
    <property type="match status" value="1"/>
</dbReference>
<proteinExistence type="predicted"/>
<dbReference type="EMBL" id="JAIWYP010000013">
    <property type="protein sequence ID" value="KAH3715771.1"/>
    <property type="molecule type" value="Genomic_DNA"/>
</dbReference>
<dbReference type="SUPFAM" id="SSF51206">
    <property type="entry name" value="cAMP-binding domain-like"/>
    <property type="match status" value="1"/>
</dbReference>
<feature type="region of interest" description="Disordered" evidence="1">
    <location>
        <begin position="122"/>
        <end position="162"/>
    </location>
</feature>
<feature type="compositionally biased region" description="Basic and acidic residues" evidence="1">
    <location>
        <begin position="195"/>
        <end position="213"/>
    </location>
</feature>
<evidence type="ECO:0000256" key="1">
    <source>
        <dbReference type="SAM" id="MobiDB-lite"/>
    </source>
</evidence>
<gene>
    <name evidence="3" type="ORF">DPMN_058484</name>
</gene>
<comment type="caution">
    <text evidence="3">The sequence shown here is derived from an EMBL/GenBank/DDBJ whole genome shotgun (WGS) entry which is preliminary data.</text>
</comment>
<dbReference type="PANTHER" id="PTHR23011:SF28">
    <property type="entry name" value="CYCLIC NUCLEOTIDE-BINDING DOMAIN CONTAINING PROTEIN"/>
    <property type="match status" value="1"/>
</dbReference>
<feature type="region of interest" description="Disordered" evidence="1">
    <location>
        <begin position="178"/>
        <end position="242"/>
    </location>
</feature>
<protein>
    <recommendedName>
        <fullName evidence="2">Cyclic nucleotide-binding domain-containing protein</fullName>
    </recommendedName>
</protein>
<dbReference type="Proteomes" id="UP000828390">
    <property type="component" value="Unassembled WGS sequence"/>
</dbReference>
<organism evidence="3 4">
    <name type="scientific">Dreissena polymorpha</name>
    <name type="common">Zebra mussel</name>
    <name type="synonym">Mytilus polymorpha</name>
    <dbReference type="NCBI Taxonomy" id="45954"/>
    <lineage>
        <taxon>Eukaryota</taxon>
        <taxon>Metazoa</taxon>
        <taxon>Spiralia</taxon>
        <taxon>Lophotrochozoa</taxon>
        <taxon>Mollusca</taxon>
        <taxon>Bivalvia</taxon>
        <taxon>Autobranchia</taxon>
        <taxon>Heteroconchia</taxon>
        <taxon>Euheterodonta</taxon>
        <taxon>Imparidentia</taxon>
        <taxon>Neoheterodontei</taxon>
        <taxon>Myida</taxon>
        <taxon>Dreissenoidea</taxon>
        <taxon>Dreissenidae</taxon>
        <taxon>Dreissena</taxon>
    </lineage>
</organism>
<dbReference type="InterPro" id="IPR014710">
    <property type="entry name" value="RmlC-like_jellyroll"/>
</dbReference>
<feature type="compositionally biased region" description="Acidic residues" evidence="1">
    <location>
        <begin position="152"/>
        <end position="161"/>
    </location>
</feature>
<dbReference type="InterPro" id="IPR018490">
    <property type="entry name" value="cNMP-bd_dom_sf"/>
</dbReference>
<accession>A0A9D4C246</accession>
<dbReference type="InterPro" id="IPR000595">
    <property type="entry name" value="cNMP-bd_dom"/>
</dbReference>
<evidence type="ECO:0000259" key="2">
    <source>
        <dbReference type="PROSITE" id="PS50042"/>
    </source>
</evidence>
<dbReference type="AlphaFoldDB" id="A0A9D4C246"/>